<accession>A0AAE8BE36</accession>
<keyword evidence="2" id="KW-1185">Reference proteome</keyword>
<gene>
    <name evidence="1" type="ORF">key_030</name>
</gene>
<sequence length="165" mass="19630">MLLNFDLPVYEVRAYFSKTEEGKYIVLQTRFSKYVLDCPSLVGDYADRRLQLLSDHNKPYKLYPLRNRISTLSQLLKSKNSTFITEKGELIKYKKNKYYDIVCKRVVSCTQIYNGKYQCYLSGINTPFVTRNPYEYLSVIELKNSYVLFDVHTEKPEKVRYRIKI</sequence>
<name>A0AAE8BE36_9CAUD</name>
<protein>
    <submittedName>
        <fullName evidence="1">Uncharacterized protein</fullName>
    </submittedName>
</protein>
<dbReference type="Proteomes" id="UP001215551">
    <property type="component" value="Segment"/>
</dbReference>
<organism evidence="1 2">
    <name type="scientific">Erwinia phage KEY</name>
    <dbReference type="NCBI Taxonomy" id="2821255"/>
    <lineage>
        <taxon>Viruses</taxon>
        <taxon>Duplodnaviria</taxon>
        <taxon>Heunggongvirae</taxon>
        <taxon>Uroviricota</taxon>
        <taxon>Caudoviricetes</taxon>
        <taxon>Demerecviridae</taxon>
        <taxon>Keyvirus</taxon>
        <taxon>Keyvirus key</taxon>
    </lineage>
</organism>
<evidence type="ECO:0000313" key="1">
    <source>
        <dbReference type="EMBL" id="QYC51521.1"/>
    </source>
</evidence>
<reference evidence="2" key="1">
    <citation type="journal article" date="2023" name="Virus Res">
        <title>Broad-host-range lytic Erwinia phage Key with exopolysaccharide degrading activity.</title>
        <authorList>
            <person name="Zlatohurska M."/>
            <person name="Gorb T."/>
            <person name="Romaniuk L."/>
            <person name="Shenderovska N."/>
            <person name="Faidiuk Y."/>
            <person name="Zhuminska G."/>
            <person name="Hubar Y."/>
            <person name="Hubar O."/>
            <person name="Kropinski A.M."/>
            <person name="Kushkina A."/>
            <person name="Tovkach F."/>
        </authorList>
    </citation>
    <scope>NUCLEOTIDE SEQUENCE [LARGE SCALE GENOMIC DNA]</scope>
</reference>
<evidence type="ECO:0000313" key="2">
    <source>
        <dbReference type="Proteomes" id="UP001215551"/>
    </source>
</evidence>
<proteinExistence type="predicted"/>
<dbReference type="EMBL" id="MZ616364">
    <property type="protein sequence ID" value="QYC51521.1"/>
    <property type="molecule type" value="Genomic_DNA"/>
</dbReference>